<accession>A0A0A8ZC80</accession>
<organism evidence="1">
    <name type="scientific">Arundo donax</name>
    <name type="common">Giant reed</name>
    <name type="synonym">Donax arundinaceus</name>
    <dbReference type="NCBI Taxonomy" id="35708"/>
    <lineage>
        <taxon>Eukaryota</taxon>
        <taxon>Viridiplantae</taxon>
        <taxon>Streptophyta</taxon>
        <taxon>Embryophyta</taxon>
        <taxon>Tracheophyta</taxon>
        <taxon>Spermatophyta</taxon>
        <taxon>Magnoliopsida</taxon>
        <taxon>Liliopsida</taxon>
        <taxon>Poales</taxon>
        <taxon>Poaceae</taxon>
        <taxon>PACMAD clade</taxon>
        <taxon>Arundinoideae</taxon>
        <taxon>Arundineae</taxon>
        <taxon>Arundo</taxon>
    </lineage>
</organism>
<sequence>MTSTHSLTNQNSQPLKLINHVLVFNNLASKNSHVI</sequence>
<reference evidence="1" key="2">
    <citation type="journal article" date="2015" name="Data Brief">
        <title>Shoot transcriptome of the giant reed, Arundo donax.</title>
        <authorList>
            <person name="Barrero R.A."/>
            <person name="Guerrero F.D."/>
            <person name="Moolhuijzen P."/>
            <person name="Goolsby J.A."/>
            <person name="Tidwell J."/>
            <person name="Bellgard S.E."/>
            <person name="Bellgard M.I."/>
        </authorList>
    </citation>
    <scope>NUCLEOTIDE SEQUENCE</scope>
    <source>
        <tissue evidence="1">Shoot tissue taken approximately 20 cm above the soil surface</tissue>
    </source>
</reference>
<proteinExistence type="predicted"/>
<dbReference type="AlphaFoldDB" id="A0A0A8ZC80"/>
<name>A0A0A8ZC80_ARUDO</name>
<evidence type="ECO:0000313" key="1">
    <source>
        <dbReference type="EMBL" id="JAD32462.1"/>
    </source>
</evidence>
<dbReference type="EMBL" id="GBRH01265433">
    <property type="protein sequence ID" value="JAD32462.1"/>
    <property type="molecule type" value="Transcribed_RNA"/>
</dbReference>
<protein>
    <submittedName>
        <fullName evidence="1">Uncharacterized protein</fullName>
    </submittedName>
</protein>
<reference evidence="1" key="1">
    <citation type="submission" date="2014-09" db="EMBL/GenBank/DDBJ databases">
        <authorList>
            <person name="Magalhaes I.L.F."/>
            <person name="Oliveira U."/>
            <person name="Santos F.R."/>
            <person name="Vidigal T.H.D.A."/>
            <person name="Brescovit A.D."/>
            <person name="Santos A.J."/>
        </authorList>
    </citation>
    <scope>NUCLEOTIDE SEQUENCE</scope>
    <source>
        <tissue evidence="1">Shoot tissue taken approximately 20 cm above the soil surface</tissue>
    </source>
</reference>